<dbReference type="AlphaFoldDB" id="U9T5E7"/>
<gene>
    <name evidence="2" type="ORF">GLOINDRAFT_10392</name>
</gene>
<name>U9T5E7_RHIID</name>
<organism evidence="2">
    <name type="scientific">Rhizophagus irregularis (strain DAOM 181602 / DAOM 197198 / MUCL 43194)</name>
    <name type="common">Arbuscular mycorrhizal fungus</name>
    <name type="synonym">Glomus intraradices</name>
    <dbReference type="NCBI Taxonomy" id="747089"/>
    <lineage>
        <taxon>Eukaryota</taxon>
        <taxon>Fungi</taxon>
        <taxon>Fungi incertae sedis</taxon>
        <taxon>Mucoromycota</taxon>
        <taxon>Glomeromycotina</taxon>
        <taxon>Glomeromycetes</taxon>
        <taxon>Glomerales</taxon>
        <taxon>Glomeraceae</taxon>
        <taxon>Rhizophagus</taxon>
    </lineage>
</organism>
<evidence type="ECO:0000313" key="2">
    <source>
        <dbReference type="EMBL" id="ERZ98575.1"/>
    </source>
</evidence>
<reference evidence="2" key="1">
    <citation type="submission" date="2013-07" db="EMBL/GenBank/DDBJ databases">
        <title>The genome of an arbuscular mycorrhizal fungus provides insights into the evolution of the oldest plant symbiosis.</title>
        <authorList>
            <consortium name="DOE Joint Genome Institute"/>
            <person name="Tisserant E."/>
            <person name="Malbreil M."/>
            <person name="Kuo A."/>
            <person name="Kohler A."/>
            <person name="Symeonidi A."/>
            <person name="Balestrini R."/>
            <person name="Charron P."/>
            <person name="Duensing N."/>
            <person name="Frei-dit-Frey N."/>
            <person name="Gianinazzi-Pearson V."/>
            <person name="Gilbert B."/>
            <person name="Handa Y."/>
            <person name="Hijri M."/>
            <person name="Kaul R."/>
            <person name="Kawaguchi M."/>
            <person name="Krajinski F."/>
            <person name="Lammers P."/>
            <person name="Lapierre D."/>
            <person name="Masclaux F.G."/>
            <person name="Murat C."/>
            <person name="Morin E."/>
            <person name="Ndikumana S."/>
            <person name="Pagni M."/>
            <person name="Petitpierre D."/>
            <person name="Requena N."/>
            <person name="Rosikiewicz P."/>
            <person name="Riley R."/>
            <person name="Saito K."/>
            <person name="San Clemente H."/>
            <person name="Shapiro H."/>
            <person name="van Tuinen D."/>
            <person name="Becard G."/>
            <person name="Bonfante P."/>
            <person name="Paszkowski U."/>
            <person name="Shachar-Hill Y."/>
            <person name="Young J.P."/>
            <person name="Sanders I.R."/>
            <person name="Henrissat B."/>
            <person name="Rensing S.A."/>
            <person name="Grigoriev I.V."/>
            <person name="Corradi N."/>
            <person name="Roux C."/>
            <person name="Martin F."/>
        </authorList>
    </citation>
    <scope>NUCLEOTIDE SEQUENCE</scope>
    <source>
        <strain evidence="2">DAOM 197198</strain>
    </source>
</reference>
<dbReference type="InterPro" id="IPR002492">
    <property type="entry name" value="Transposase_Tc1-like"/>
</dbReference>
<dbReference type="Pfam" id="PF01498">
    <property type="entry name" value="HTH_Tnp_Tc3_2"/>
    <property type="match status" value="1"/>
</dbReference>
<dbReference type="GO" id="GO:0006313">
    <property type="term" value="P:DNA transposition"/>
    <property type="evidence" value="ECO:0007669"/>
    <property type="project" value="InterPro"/>
</dbReference>
<dbReference type="GO" id="GO:0015074">
    <property type="term" value="P:DNA integration"/>
    <property type="evidence" value="ECO:0007669"/>
    <property type="project" value="InterPro"/>
</dbReference>
<protein>
    <recommendedName>
        <fullName evidence="1">Transposase Tc1-like domain-containing protein</fullName>
    </recommendedName>
</protein>
<feature type="domain" description="Transposase Tc1-like" evidence="1">
    <location>
        <begin position="49"/>
        <end position="96"/>
    </location>
</feature>
<dbReference type="HOGENOM" id="CLU_2185358_0_0_1"/>
<dbReference type="GO" id="GO:0003677">
    <property type="term" value="F:DNA binding"/>
    <property type="evidence" value="ECO:0007669"/>
    <property type="project" value="InterPro"/>
</dbReference>
<sequence>MDKHAKELGCEKTAINDILKRLHEPQSLTPKNNPDVHRFLIHQLIWTARTEQPISVITIRCNLKKIRLTACIPRKKLALSEAHRQAHLEWAHAHENWREGNGDMLFSDA</sequence>
<accession>U9T5E7</accession>
<dbReference type="EMBL" id="KI298648">
    <property type="protein sequence ID" value="ERZ98575.1"/>
    <property type="molecule type" value="Genomic_DNA"/>
</dbReference>
<evidence type="ECO:0000259" key="1">
    <source>
        <dbReference type="Pfam" id="PF01498"/>
    </source>
</evidence>
<proteinExistence type="predicted"/>